<dbReference type="SUPFAM" id="SSF48179">
    <property type="entry name" value="6-phosphogluconate dehydrogenase C-terminal domain-like"/>
    <property type="match status" value="1"/>
</dbReference>
<comment type="pathway">
    <text evidence="4 7">Amino-acid biosynthesis; L-proline biosynthesis; L-proline from L-glutamate 5-semialdehyde: step 1/1.</text>
</comment>
<dbReference type="FunFam" id="1.10.3730.10:FF:000001">
    <property type="entry name" value="Pyrroline-5-carboxylate reductase"/>
    <property type="match status" value="1"/>
</dbReference>
<evidence type="ECO:0000313" key="10">
    <source>
        <dbReference type="EMBL" id="OYD49487.1"/>
    </source>
</evidence>
<feature type="domain" description="Pyrroline-5-carboxylate reductase catalytic N-terminal" evidence="8">
    <location>
        <begin position="19"/>
        <end position="112"/>
    </location>
</feature>
<dbReference type="InterPro" id="IPR053790">
    <property type="entry name" value="P5CR-like_CS"/>
</dbReference>
<proteinExistence type="inferred from homology"/>
<dbReference type="GO" id="GO:0004735">
    <property type="term" value="F:pyrroline-5-carboxylate reductase activity"/>
    <property type="evidence" value="ECO:0007669"/>
    <property type="project" value="UniProtKB-UniRule"/>
</dbReference>
<dbReference type="PANTHER" id="PTHR11645">
    <property type="entry name" value="PYRROLINE-5-CARBOXYLATE REDUCTASE"/>
    <property type="match status" value="1"/>
</dbReference>
<dbReference type="PROSITE" id="PS00521">
    <property type="entry name" value="P5CR"/>
    <property type="match status" value="1"/>
</dbReference>
<dbReference type="InterPro" id="IPR028939">
    <property type="entry name" value="P5C_Rdtase_cat_N"/>
</dbReference>
<evidence type="ECO:0000259" key="9">
    <source>
        <dbReference type="Pfam" id="PF14748"/>
    </source>
</evidence>
<reference evidence="10 11" key="1">
    <citation type="submission" date="2017-07" db="EMBL/GenBank/DDBJ databases">
        <title>Acidovorax KNDSW TSA 6 genome sequence and assembly.</title>
        <authorList>
            <person name="Mayilraj S."/>
        </authorList>
    </citation>
    <scope>NUCLEOTIDE SEQUENCE [LARGE SCALE GENOMIC DNA]</scope>
    <source>
        <strain evidence="10 11">KNDSW-TSA6</strain>
    </source>
</reference>
<dbReference type="InterPro" id="IPR036291">
    <property type="entry name" value="NAD(P)-bd_dom_sf"/>
</dbReference>
<comment type="similarity">
    <text evidence="1 4 7">Belongs to the pyrroline-5-carboxylate reductase family.</text>
</comment>
<dbReference type="Gene3D" id="1.10.3730.10">
    <property type="entry name" value="ProC C-terminal domain-like"/>
    <property type="match status" value="1"/>
</dbReference>
<evidence type="ECO:0000256" key="5">
    <source>
        <dbReference type="NCBIfam" id="TIGR00112"/>
    </source>
</evidence>
<dbReference type="InterPro" id="IPR000304">
    <property type="entry name" value="Pyrroline-COOH_reductase"/>
</dbReference>
<dbReference type="InterPro" id="IPR008927">
    <property type="entry name" value="6-PGluconate_DH-like_C_sf"/>
</dbReference>
<dbReference type="EMBL" id="NOIG01000009">
    <property type="protein sequence ID" value="OYD49487.1"/>
    <property type="molecule type" value="Genomic_DNA"/>
</dbReference>
<dbReference type="Proteomes" id="UP000215441">
    <property type="component" value="Unassembled WGS sequence"/>
</dbReference>
<comment type="catalytic activity">
    <reaction evidence="4 7">
        <text>L-proline + NADP(+) = (S)-1-pyrroline-5-carboxylate + NADPH + 2 H(+)</text>
        <dbReference type="Rhea" id="RHEA:14109"/>
        <dbReference type="ChEBI" id="CHEBI:15378"/>
        <dbReference type="ChEBI" id="CHEBI:17388"/>
        <dbReference type="ChEBI" id="CHEBI:57783"/>
        <dbReference type="ChEBI" id="CHEBI:58349"/>
        <dbReference type="ChEBI" id="CHEBI:60039"/>
        <dbReference type="EC" id="1.5.1.2"/>
    </reaction>
</comment>
<comment type="caution">
    <text evidence="10">The sequence shown here is derived from an EMBL/GenBank/DDBJ whole genome shotgun (WGS) entry which is preliminary data.</text>
</comment>
<dbReference type="InterPro" id="IPR029036">
    <property type="entry name" value="P5CR_dimer"/>
</dbReference>
<dbReference type="HAMAP" id="MF_01925">
    <property type="entry name" value="P5C_reductase"/>
    <property type="match status" value="1"/>
</dbReference>
<dbReference type="GO" id="GO:0005737">
    <property type="term" value="C:cytoplasm"/>
    <property type="evidence" value="ECO:0007669"/>
    <property type="project" value="UniProtKB-SubCell"/>
</dbReference>
<feature type="binding site" evidence="6">
    <location>
        <begin position="84"/>
        <end position="87"/>
    </location>
    <ligand>
        <name>NADP(+)</name>
        <dbReference type="ChEBI" id="CHEBI:58349"/>
    </ligand>
</feature>
<keyword evidence="3 4" id="KW-0560">Oxidoreductase</keyword>
<organism evidence="10 11">
    <name type="scientific">Acidovorax kalamii</name>
    <dbReference type="NCBI Taxonomy" id="2004485"/>
    <lineage>
        <taxon>Bacteria</taxon>
        <taxon>Pseudomonadati</taxon>
        <taxon>Pseudomonadota</taxon>
        <taxon>Betaproteobacteria</taxon>
        <taxon>Burkholderiales</taxon>
        <taxon>Comamonadaceae</taxon>
        <taxon>Acidovorax</taxon>
    </lineage>
</organism>
<dbReference type="SUPFAM" id="SSF51735">
    <property type="entry name" value="NAD(P)-binding Rossmann-fold domains"/>
    <property type="match status" value="1"/>
</dbReference>
<dbReference type="GO" id="GO:0055129">
    <property type="term" value="P:L-proline biosynthetic process"/>
    <property type="evidence" value="ECO:0007669"/>
    <property type="project" value="UniProtKB-UniRule"/>
</dbReference>
<evidence type="ECO:0000256" key="1">
    <source>
        <dbReference type="ARBA" id="ARBA00005525"/>
    </source>
</evidence>
<comment type="subcellular location">
    <subcellularLocation>
        <location evidence="4">Cytoplasm</location>
    </subcellularLocation>
</comment>
<comment type="catalytic activity">
    <reaction evidence="4">
        <text>L-proline + NAD(+) = (S)-1-pyrroline-5-carboxylate + NADH + 2 H(+)</text>
        <dbReference type="Rhea" id="RHEA:14105"/>
        <dbReference type="ChEBI" id="CHEBI:15378"/>
        <dbReference type="ChEBI" id="CHEBI:17388"/>
        <dbReference type="ChEBI" id="CHEBI:57540"/>
        <dbReference type="ChEBI" id="CHEBI:57945"/>
        <dbReference type="ChEBI" id="CHEBI:60039"/>
        <dbReference type="EC" id="1.5.1.2"/>
    </reaction>
</comment>
<comment type="function">
    <text evidence="4">Catalyzes the reduction of 1-pyrroline-5-carboxylate (PCA) to L-proline.</text>
</comment>
<evidence type="ECO:0000256" key="6">
    <source>
        <dbReference type="PIRSR" id="PIRSR000193-1"/>
    </source>
</evidence>
<accession>A0A235ELN8</accession>
<feature type="binding site" evidence="6">
    <location>
        <begin position="23"/>
        <end position="28"/>
    </location>
    <ligand>
        <name>NADP(+)</name>
        <dbReference type="ChEBI" id="CHEBI:58349"/>
    </ligand>
</feature>
<evidence type="ECO:0000256" key="7">
    <source>
        <dbReference type="RuleBase" id="RU003903"/>
    </source>
</evidence>
<dbReference type="NCBIfam" id="TIGR00112">
    <property type="entry name" value="proC"/>
    <property type="match status" value="1"/>
</dbReference>
<keyword evidence="4 7" id="KW-0641">Proline biosynthesis</keyword>
<keyword evidence="4 7" id="KW-0028">Amino-acid biosynthesis</keyword>
<dbReference type="PIRSF" id="PIRSF000193">
    <property type="entry name" value="Pyrrol-5-carb_rd"/>
    <property type="match status" value="1"/>
</dbReference>
<name>A0A235ELN8_9BURK</name>
<evidence type="ECO:0000256" key="4">
    <source>
        <dbReference type="HAMAP-Rule" id="MF_01925"/>
    </source>
</evidence>
<feature type="domain" description="Pyrroline-5-carboxylate reductase dimerisation" evidence="9">
    <location>
        <begin position="175"/>
        <end position="279"/>
    </location>
</feature>
<dbReference type="UniPathway" id="UPA00098">
    <property type="reaction ID" value="UER00361"/>
</dbReference>
<evidence type="ECO:0000256" key="3">
    <source>
        <dbReference type="ARBA" id="ARBA00023002"/>
    </source>
</evidence>
<dbReference type="Pfam" id="PF14748">
    <property type="entry name" value="P5CR_dimer"/>
    <property type="match status" value="1"/>
</dbReference>
<dbReference type="EC" id="1.5.1.2" evidence="4 5"/>
<keyword evidence="4" id="KW-0963">Cytoplasm</keyword>
<evidence type="ECO:0000256" key="2">
    <source>
        <dbReference type="ARBA" id="ARBA00022857"/>
    </source>
</evidence>
<dbReference type="AlphaFoldDB" id="A0A235ELN8"/>
<dbReference type="Pfam" id="PF03807">
    <property type="entry name" value="F420_oxidored"/>
    <property type="match status" value="1"/>
</dbReference>
<keyword evidence="2 4" id="KW-0521">NADP</keyword>
<dbReference type="PANTHER" id="PTHR11645:SF0">
    <property type="entry name" value="PYRROLINE-5-CARBOXYLATE REDUCTASE 3"/>
    <property type="match status" value="1"/>
</dbReference>
<dbReference type="OrthoDB" id="9805754at2"/>
<dbReference type="RefSeq" id="WP_094290361.1">
    <property type="nucleotide sequence ID" value="NZ_NOIG01000009.1"/>
</dbReference>
<sequence>MTTTHTPDTPQAAHASLPTIAFIGGGNMASAIIGGLIRQGHPASQIEVVEPYAPTREALLKNFGLTAQPEAGPALQRASIVVWAVKPQTFKDAAAQAQAHTQQALHLSVAAGIRSDSIAQWLGTERIVRTMPNTPALVGKGMSAIYARPAVTPAERQSVEAIMDSTGEFLWVESETQLDAVTALSGSGPAYVFYFLEAMTRAGVGMGLSDAQAHKLAVGTFVGASELARRSDEPPAVLRERVTSKGGTTYAALQSMEASGVSQAFEAAMRAAEKRANELGNEFGA</sequence>
<protein>
    <recommendedName>
        <fullName evidence="4 5">Pyrroline-5-carboxylate reductase</fullName>
        <shortName evidence="4">P5C reductase</shortName>
        <shortName evidence="4">P5CR</shortName>
        <ecNumber evidence="4 5">1.5.1.2</ecNumber>
    </recommendedName>
    <alternativeName>
        <fullName evidence="4">PCA reductase</fullName>
    </alternativeName>
</protein>
<gene>
    <name evidence="4" type="primary">proC</name>
    <name evidence="10" type="ORF">CBY09_14875</name>
</gene>
<keyword evidence="11" id="KW-1185">Reference proteome</keyword>
<dbReference type="Gene3D" id="3.40.50.720">
    <property type="entry name" value="NAD(P)-binding Rossmann-like Domain"/>
    <property type="match status" value="1"/>
</dbReference>
<evidence type="ECO:0000259" key="8">
    <source>
        <dbReference type="Pfam" id="PF03807"/>
    </source>
</evidence>
<evidence type="ECO:0000313" key="11">
    <source>
        <dbReference type="Proteomes" id="UP000215441"/>
    </source>
</evidence>